<evidence type="ECO:0000313" key="2">
    <source>
        <dbReference type="Proteomes" id="UP000784294"/>
    </source>
</evidence>
<proteinExistence type="predicted"/>
<dbReference type="EMBL" id="CAAALY010066678">
    <property type="protein sequence ID" value="VEL24244.1"/>
    <property type="molecule type" value="Genomic_DNA"/>
</dbReference>
<dbReference type="Proteomes" id="UP000784294">
    <property type="component" value="Unassembled WGS sequence"/>
</dbReference>
<reference evidence="1" key="1">
    <citation type="submission" date="2018-11" db="EMBL/GenBank/DDBJ databases">
        <authorList>
            <consortium name="Pathogen Informatics"/>
        </authorList>
    </citation>
    <scope>NUCLEOTIDE SEQUENCE</scope>
</reference>
<evidence type="ECO:0000313" key="1">
    <source>
        <dbReference type="EMBL" id="VEL24244.1"/>
    </source>
</evidence>
<comment type="caution">
    <text evidence="1">The sequence shown here is derived from an EMBL/GenBank/DDBJ whole genome shotgun (WGS) entry which is preliminary data.</text>
</comment>
<accession>A0A3S5BYA2</accession>
<organism evidence="1 2">
    <name type="scientific">Protopolystoma xenopodis</name>
    <dbReference type="NCBI Taxonomy" id="117903"/>
    <lineage>
        <taxon>Eukaryota</taxon>
        <taxon>Metazoa</taxon>
        <taxon>Spiralia</taxon>
        <taxon>Lophotrochozoa</taxon>
        <taxon>Platyhelminthes</taxon>
        <taxon>Monogenea</taxon>
        <taxon>Polyopisthocotylea</taxon>
        <taxon>Polystomatidea</taxon>
        <taxon>Polystomatidae</taxon>
        <taxon>Protopolystoma</taxon>
    </lineage>
</organism>
<keyword evidence="2" id="KW-1185">Reference proteome</keyword>
<name>A0A3S5BYA2_9PLAT</name>
<sequence>MARHVFPGTNSGFVCSRTCGPSETFDSTAIGLSDSTDHPPGYQDSLILAQNELPEMHQLQNYCECRKLDMKAASFLKPVISELKVLVRQTEFVIVEAPNSLRTDAVILKVCRQII</sequence>
<protein>
    <submittedName>
        <fullName evidence="1">Uncharacterized protein</fullName>
    </submittedName>
</protein>
<dbReference type="AlphaFoldDB" id="A0A3S5BYA2"/>
<gene>
    <name evidence="1" type="ORF">PXEA_LOCUS17684</name>
</gene>